<dbReference type="AlphaFoldDB" id="A0A0D6QU37"/>
<feature type="transmembrane region" description="Helical" evidence="6">
    <location>
        <begin position="157"/>
        <end position="176"/>
    </location>
</feature>
<dbReference type="GO" id="GO:0042910">
    <property type="term" value="F:xenobiotic transmembrane transporter activity"/>
    <property type="evidence" value="ECO:0007669"/>
    <property type="project" value="InterPro"/>
</dbReference>
<evidence type="ECO:0000256" key="6">
    <source>
        <dbReference type="RuleBase" id="RU004914"/>
    </source>
</evidence>
<evidence type="ECO:0000256" key="3">
    <source>
        <dbReference type="ARBA" id="ARBA00022692"/>
    </source>
</evidence>
<dbReference type="CDD" id="cd13132">
    <property type="entry name" value="MATE_eukaryotic"/>
    <property type="match status" value="1"/>
</dbReference>
<feature type="transmembrane region" description="Helical" evidence="6">
    <location>
        <begin position="42"/>
        <end position="63"/>
    </location>
</feature>
<keyword evidence="3 6" id="KW-0812">Transmembrane</keyword>
<sequence>MAGDEETPLIHRNGNDEFDEDLPPIKGCRDLVRQCCKESKRVWYLAGPCVFTILCRYALGAITQTFVGHIGELELAAFSIENSVIGGLSVGIMMGMGSALETLCGQAYGAKQLNMLGVYMQRSWVILNATAMVMTLIYVFAAQILKLIGQEADIADLAGKFARWMLPQLFAYAMNFPLSKFLQAQSKVLVMAAVAGCAVGIHALFSWLVIFKLGWGLVGAAVMLDVSWWFMVFCQLGYVLFSGSCKQAWVGFSWSAFYHLGAFARLSLASGVMLCLDVWYFYILILLAGYLKNPKIAVDAMSICMNLLGAEVMIALGFNIAVSVRVSNELGAGRPRAAKFAVTIIVGTMFTVGIIIMAIIFITKDKFAMAFTDSEIVMNVVAKLATLLAVTMLLNSVQPVLAGVAIGAGWQALVAYINIACYYIFGVPLGCLLGYYFDLGVEGIWIGMICGTTLQTLVLLIMIFRTKWNQEAAKAQARIKLWGGAT</sequence>
<comment type="subcellular location">
    <subcellularLocation>
        <location evidence="1">Membrane</location>
        <topology evidence="1">Multi-pass membrane protein</topology>
    </subcellularLocation>
</comment>
<feature type="transmembrane region" description="Helical" evidence="6">
    <location>
        <begin position="382"/>
        <end position="406"/>
    </location>
</feature>
<evidence type="ECO:0000256" key="5">
    <source>
        <dbReference type="ARBA" id="ARBA00023136"/>
    </source>
</evidence>
<accession>A0A0D6QU37</accession>
<feature type="transmembrane region" description="Helical" evidence="6">
    <location>
        <begin position="300"/>
        <end position="320"/>
    </location>
</feature>
<dbReference type="GO" id="GO:0016020">
    <property type="term" value="C:membrane"/>
    <property type="evidence" value="ECO:0007669"/>
    <property type="project" value="UniProtKB-SubCell"/>
</dbReference>
<reference evidence="7" key="1">
    <citation type="submission" date="2015-03" db="EMBL/GenBank/DDBJ databases">
        <title>A transcriptome of Araucaria cunninghamii, an australian fine timber species.</title>
        <authorList>
            <person name="Jing Yi C.J.Y."/>
            <person name="Yin San L.Y.S."/>
            <person name="Abdul Karim S.S."/>
            <person name="Wan Azmi N.N."/>
            <person name="Hercus R.R."/>
            <person name="Croft L.L."/>
        </authorList>
    </citation>
    <scope>NUCLEOTIDE SEQUENCE</scope>
    <source>
        <strain evidence="7">MI0301</strain>
        <tissue evidence="7">Leaf</tissue>
    </source>
</reference>
<proteinExistence type="inferred from homology"/>
<dbReference type="GO" id="GO:0015297">
    <property type="term" value="F:antiporter activity"/>
    <property type="evidence" value="ECO:0007669"/>
    <property type="project" value="InterPro"/>
</dbReference>
<comment type="similarity">
    <text evidence="2 6">Belongs to the multi antimicrobial extrusion (MATE) (TC 2.A.66.1) family.</text>
</comment>
<keyword evidence="4 6" id="KW-1133">Transmembrane helix</keyword>
<dbReference type="InterPro" id="IPR045069">
    <property type="entry name" value="MATE_euk"/>
</dbReference>
<dbReference type="InterPro" id="IPR002528">
    <property type="entry name" value="MATE_fam"/>
</dbReference>
<organism evidence="7">
    <name type="scientific">Araucaria cunninghamii</name>
    <name type="common">Hoop pine</name>
    <name type="synonym">Moreton Bay pine</name>
    <dbReference type="NCBI Taxonomy" id="56994"/>
    <lineage>
        <taxon>Eukaryota</taxon>
        <taxon>Viridiplantae</taxon>
        <taxon>Streptophyta</taxon>
        <taxon>Embryophyta</taxon>
        <taxon>Tracheophyta</taxon>
        <taxon>Spermatophyta</taxon>
        <taxon>Pinopsida</taxon>
        <taxon>Pinidae</taxon>
        <taxon>Conifers II</taxon>
        <taxon>Araucariales</taxon>
        <taxon>Araucariaceae</taxon>
        <taxon>Araucaria</taxon>
    </lineage>
</organism>
<keyword evidence="5 6" id="KW-0472">Membrane</keyword>
<dbReference type="PANTHER" id="PTHR11206">
    <property type="entry name" value="MULTIDRUG RESISTANCE PROTEIN"/>
    <property type="match status" value="1"/>
</dbReference>
<name>A0A0D6QU37_ARACU</name>
<feature type="transmembrane region" description="Helical" evidence="6">
    <location>
        <begin position="124"/>
        <end position="145"/>
    </location>
</feature>
<evidence type="ECO:0000313" key="7">
    <source>
        <dbReference type="EMBL" id="JAG95102.1"/>
    </source>
</evidence>
<feature type="transmembrane region" description="Helical" evidence="6">
    <location>
        <begin position="217"/>
        <end position="241"/>
    </location>
</feature>
<evidence type="ECO:0000256" key="1">
    <source>
        <dbReference type="ARBA" id="ARBA00004141"/>
    </source>
</evidence>
<dbReference type="NCBIfam" id="TIGR00797">
    <property type="entry name" value="matE"/>
    <property type="match status" value="1"/>
</dbReference>
<evidence type="ECO:0000256" key="2">
    <source>
        <dbReference type="ARBA" id="ARBA00010199"/>
    </source>
</evidence>
<evidence type="ECO:0000256" key="4">
    <source>
        <dbReference type="ARBA" id="ARBA00022989"/>
    </source>
</evidence>
<dbReference type="EMBL" id="GCKF01041544">
    <property type="protein sequence ID" value="JAG95102.1"/>
    <property type="molecule type" value="Transcribed_RNA"/>
</dbReference>
<protein>
    <recommendedName>
        <fullName evidence="6">Protein DETOXIFICATION</fullName>
    </recommendedName>
    <alternativeName>
        <fullName evidence="6">Multidrug and toxic compound extrusion protein</fullName>
    </alternativeName>
</protein>
<feature type="transmembrane region" description="Helical" evidence="6">
    <location>
        <begin position="188"/>
        <end position="211"/>
    </location>
</feature>
<feature type="transmembrane region" description="Helical" evidence="6">
    <location>
        <begin position="83"/>
        <end position="103"/>
    </location>
</feature>
<feature type="transmembrane region" description="Helical" evidence="6">
    <location>
        <begin position="262"/>
        <end position="288"/>
    </location>
</feature>
<feature type="transmembrane region" description="Helical" evidence="6">
    <location>
        <begin position="340"/>
        <end position="362"/>
    </location>
</feature>
<feature type="transmembrane region" description="Helical" evidence="6">
    <location>
        <begin position="443"/>
        <end position="464"/>
    </location>
</feature>
<feature type="transmembrane region" description="Helical" evidence="6">
    <location>
        <begin position="413"/>
        <end position="437"/>
    </location>
</feature>
<dbReference type="Pfam" id="PF01554">
    <property type="entry name" value="MatE"/>
    <property type="match status" value="2"/>
</dbReference>
<dbReference type="GO" id="GO:1990961">
    <property type="term" value="P:xenobiotic detoxification by transmembrane export across the plasma membrane"/>
    <property type="evidence" value="ECO:0007669"/>
    <property type="project" value="InterPro"/>
</dbReference>